<sequence>MFASSDCSAEPTDRGNVGLMINELHILSNATAVNSTTSSGTPAPSTQNHMLDDLSLDSGVEAQLADTCPAFVAPKSDLRKTLHPKVTSNCTPNGNVNLFLSYIFDPDSLDSLWLMPGRRLVLTYFIKGLTKKPQEAPAPPNDKRDKLYGIISSNKLD</sequence>
<proteinExistence type="predicted"/>
<reference evidence="2" key="1">
    <citation type="journal article" date="2019" name="Environ. Microbiol.">
        <title>Fungal ecological strategies reflected in gene transcription - a case study of two litter decomposers.</title>
        <authorList>
            <person name="Barbi F."/>
            <person name="Kohler A."/>
            <person name="Barry K."/>
            <person name="Baskaran P."/>
            <person name="Daum C."/>
            <person name="Fauchery L."/>
            <person name="Ihrmark K."/>
            <person name="Kuo A."/>
            <person name="LaButti K."/>
            <person name="Lipzen A."/>
            <person name="Morin E."/>
            <person name="Grigoriev I.V."/>
            <person name="Henrissat B."/>
            <person name="Lindahl B."/>
            <person name="Martin F."/>
        </authorList>
    </citation>
    <scope>NUCLEOTIDE SEQUENCE</scope>
    <source>
        <strain evidence="2">JB14</strain>
    </source>
</reference>
<name>A0A6A4H132_9AGAR</name>
<evidence type="ECO:0000256" key="1">
    <source>
        <dbReference type="SAM" id="MobiDB-lite"/>
    </source>
</evidence>
<dbReference type="AlphaFoldDB" id="A0A6A4H132"/>
<dbReference type="Proteomes" id="UP000799118">
    <property type="component" value="Unassembled WGS sequence"/>
</dbReference>
<accession>A0A6A4H132</accession>
<dbReference type="EMBL" id="ML769637">
    <property type="protein sequence ID" value="KAE9391064.1"/>
    <property type="molecule type" value="Genomic_DNA"/>
</dbReference>
<protein>
    <submittedName>
        <fullName evidence="2">Uncharacterized protein</fullName>
    </submittedName>
</protein>
<evidence type="ECO:0000313" key="3">
    <source>
        <dbReference type="Proteomes" id="UP000799118"/>
    </source>
</evidence>
<evidence type="ECO:0000313" key="2">
    <source>
        <dbReference type="EMBL" id="KAE9391064.1"/>
    </source>
</evidence>
<gene>
    <name evidence="2" type="ORF">BT96DRAFT_945656</name>
</gene>
<keyword evidence="3" id="KW-1185">Reference proteome</keyword>
<organism evidence="2 3">
    <name type="scientific">Gymnopus androsaceus JB14</name>
    <dbReference type="NCBI Taxonomy" id="1447944"/>
    <lineage>
        <taxon>Eukaryota</taxon>
        <taxon>Fungi</taxon>
        <taxon>Dikarya</taxon>
        <taxon>Basidiomycota</taxon>
        <taxon>Agaricomycotina</taxon>
        <taxon>Agaricomycetes</taxon>
        <taxon>Agaricomycetidae</taxon>
        <taxon>Agaricales</taxon>
        <taxon>Marasmiineae</taxon>
        <taxon>Omphalotaceae</taxon>
        <taxon>Gymnopus</taxon>
    </lineage>
</organism>
<feature type="region of interest" description="Disordered" evidence="1">
    <location>
        <begin position="132"/>
        <end position="157"/>
    </location>
</feature>